<accession>A0ACC0UI68</accession>
<organism evidence="1 2">
    <name type="scientific">Russula earlei</name>
    <dbReference type="NCBI Taxonomy" id="71964"/>
    <lineage>
        <taxon>Eukaryota</taxon>
        <taxon>Fungi</taxon>
        <taxon>Dikarya</taxon>
        <taxon>Basidiomycota</taxon>
        <taxon>Agaricomycotina</taxon>
        <taxon>Agaricomycetes</taxon>
        <taxon>Russulales</taxon>
        <taxon>Russulaceae</taxon>
        <taxon>Russula</taxon>
    </lineage>
</organism>
<sequence>MPTVFLETNVKISNPQSFVLKLSKAAANILGVPEGFVMVSYRYNEYFAFAGTFEPAFSLALIAAGVITPEKNDVYCKELFAFFDRELGVGGDRGYIQFNDADRANLGFQGMTVAKLLG</sequence>
<reference evidence="1" key="1">
    <citation type="submission" date="2021-03" db="EMBL/GenBank/DDBJ databases">
        <title>Evolutionary priming and transition to the ectomycorrhizal habit in an iconic lineage of mushroom-forming fungi: is preadaptation a requirement?</title>
        <authorList>
            <consortium name="DOE Joint Genome Institute"/>
            <person name="Looney B.P."/>
            <person name="Miyauchi S."/>
            <person name="Morin E."/>
            <person name="Drula E."/>
            <person name="Courty P.E."/>
            <person name="Chicoki N."/>
            <person name="Fauchery L."/>
            <person name="Kohler A."/>
            <person name="Kuo A."/>
            <person name="LaButti K."/>
            <person name="Pangilinan J."/>
            <person name="Lipzen A."/>
            <person name="Riley R."/>
            <person name="Andreopoulos W."/>
            <person name="He G."/>
            <person name="Johnson J."/>
            <person name="Barry K.W."/>
            <person name="Grigoriev I.V."/>
            <person name="Nagy L."/>
            <person name="Hibbett D."/>
            <person name="Henrissat B."/>
            <person name="Matheny P.B."/>
            <person name="Labbe J."/>
            <person name="Martin A.F."/>
        </authorList>
    </citation>
    <scope>NUCLEOTIDE SEQUENCE</scope>
    <source>
        <strain evidence="1">BPL698</strain>
    </source>
</reference>
<dbReference type="Proteomes" id="UP001207468">
    <property type="component" value="Unassembled WGS sequence"/>
</dbReference>
<evidence type="ECO:0000313" key="1">
    <source>
        <dbReference type="EMBL" id="KAI9511348.1"/>
    </source>
</evidence>
<comment type="caution">
    <text evidence="1">The sequence shown here is derived from an EMBL/GenBank/DDBJ whole genome shotgun (WGS) entry which is preliminary data.</text>
</comment>
<gene>
    <name evidence="1" type="ORF">F5148DRAFT_1280902</name>
</gene>
<dbReference type="EMBL" id="JAGFNK010000023">
    <property type="protein sequence ID" value="KAI9511348.1"/>
    <property type="molecule type" value="Genomic_DNA"/>
</dbReference>
<evidence type="ECO:0000313" key="2">
    <source>
        <dbReference type="Proteomes" id="UP001207468"/>
    </source>
</evidence>
<protein>
    <submittedName>
        <fullName evidence="1">Tautomerase/MIF</fullName>
    </submittedName>
</protein>
<keyword evidence="2" id="KW-1185">Reference proteome</keyword>
<name>A0ACC0UI68_9AGAM</name>
<proteinExistence type="predicted"/>